<dbReference type="EMBL" id="UGVE01000001">
    <property type="protein sequence ID" value="SUD98306.1"/>
    <property type="molecule type" value="Genomic_DNA"/>
</dbReference>
<dbReference type="Proteomes" id="UP000255008">
    <property type="component" value="Unassembled WGS sequence"/>
</dbReference>
<dbReference type="GO" id="GO:0004333">
    <property type="term" value="F:fumarate hydratase activity"/>
    <property type="evidence" value="ECO:0007669"/>
    <property type="project" value="UniProtKB-EC"/>
</dbReference>
<dbReference type="RefSeq" id="WP_062737905.1">
    <property type="nucleotide sequence ID" value="NZ_BAAAEC010000026.1"/>
</dbReference>
<comment type="caution">
    <text evidence="1">The sequence shown here is derived from an EMBL/GenBank/DDBJ whole genome shotgun (WGS) entry which is preliminary data.</text>
</comment>
<dbReference type="Gene3D" id="1.20.200.10">
    <property type="entry name" value="Fumarase/aspartase (Central domain)"/>
    <property type="match status" value="1"/>
</dbReference>
<dbReference type="InterPro" id="IPR008948">
    <property type="entry name" value="L-Aspartase-like"/>
</dbReference>
<evidence type="ECO:0000313" key="1">
    <source>
        <dbReference type="EMBL" id="SUD98306.1"/>
    </source>
</evidence>
<proteinExistence type="predicted"/>
<sequence>MATRIVMPGKVNPMIPEVVNEIAYKVISNDVTITFAARPGSASSVRSHLRAQLAAFDTPRTACPGSNAC</sequence>
<dbReference type="AlphaFoldDB" id="A0AAJ5D5P8"/>
<evidence type="ECO:0000313" key="2">
    <source>
        <dbReference type="Proteomes" id="UP000255008"/>
    </source>
</evidence>
<organism evidence="1 2">
    <name type="scientific">Ralstonia mannitolilytica</name>
    <dbReference type="NCBI Taxonomy" id="105219"/>
    <lineage>
        <taxon>Bacteria</taxon>
        <taxon>Pseudomonadati</taxon>
        <taxon>Pseudomonadota</taxon>
        <taxon>Betaproteobacteria</taxon>
        <taxon>Burkholderiales</taxon>
        <taxon>Burkholderiaceae</taxon>
        <taxon>Ralstonia</taxon>
    </lineage>
</organism>
<accession>A0AAJ5D5P8</accession>
<dbReference type="EC" id="4.2.1.2" evidence="1"/>
<reference evidence="1 2" key="1">
    <citation type="submission" date="2018-06" db="EMBL/GenBank/DDBJ databases">
        <authorList>
            <consortium name="Pathogen Informatics"/>
            <person name="Doyle S."/>
        </authorList>
    </citation>
    <scope>NUCLEOTIDE SEQUENCE [LARGE SCALE GENOMIC DNA]</scope>
    <source>
        <strain evidence="1 2">NCTC10894</strain>
    </source>
</reference>
<gene>
    <name evidence="1" type="primary">fumC_1</name>
    <name evidence="1" type="ORF">NCTC10894_02689</name>
</gene>
<keyword evidence="1" id="KW-0456">Lyase</keyword>
<protein>
    <submittedName>
        <fullName evidence="1">Fumarate hydratase class II</fullName>
        <ecNumber evidence="1">4.2.1.2</ecNumber>
    </submittedName>
</protein>
<name>A0AAJ5D5P8_9RALS</name>
<dbReference type="SUPFAM" id="SSF48557">
    <property type="entry name" value="L-aspartase-like"/>
    <property type="match status" value="1"/>
</dbReference>